<organism evidence="1 2">
    <name type="scientific">Neiella marina</name>
    <dbReference type="NCBI Taxonomy" id="508461"/>
    <lineage>
        <taxon>Bacteria</taxon>
        <taxon>Pseudomonadati</taxon>
        <taxon>Pseudomonadota</taxon>
        <taxon>Gammaproteobacteria</taxon>
        <taxon>Alteromonadales</taxon>
        <taxon>Echinimonadaceae</taxon>
        <taxon>Neiella</taxon>
    </lineage>
</organism>
<protein>
    <submittedName>
        <fullName evidence="1">Uncharacterized protein</fullName>
    </submittedName>
</protein>
<comment type="caution">
    <text evidence="1">The sequence shown here is derived from an EMBL/GenBank/DDBJ whole genome shotgun (WGS) entry which is preliminary data.</text>
</comment>
<dbReference type="RefSeq" id="WP_087506312.1">
    <property type="nucleotide sequence ID" value="NZ_BMDX01000014.1"/>
</dbReference>
<keyword evidence="2" id="KW-1185">Reference proteome</keyword>
<sequence>MSNKGQIEEYRIAVQTSLDKLLAQLATIEFDDVAEQAKQPITSAQLSERIAVLIETCDDGDPDAKQLIEELHQFELSREQQRRLKKASNLLDDYEFDGAIEQLKQLA</sequence>
<evidence type="ECO:0000313" key="2">
    <source>
        <dbReference type="Proteomes" id="UP000619743"/>
    </source>
</evidence>
<dbReference type="Proteomes" id="UP000619743">
    <property type="component" value="Unassembled WGS sequence"/>
</dbReference>
<name>A0A8J2XQ63_9GAMM</name>
<proteinExistence type="predicted"/>
<accession>A0A8J2XQ63</accession>
<dbReference type="AlphaFoldDB" id="A0A8J2XQ63"/>
<dbReference type="EMBL" id="BMDX01000014">
    <property type="protein sequence ID" value="GGA83429.1"/>
    <property type="molecule type" value="Genomic_DNA"/>
</dbReference>
<gene>
    <name evidence="1" type="ORF">GCM10011369_26780</name>
</gene>
<evidence type="ECO:0000313" key="1">
    <source>
        <dbReference type="EMBL" id="GGA83429.1"/>
    </source>
</evidence>
<reference evidence="2" key="1">
    <citation type="journal article" date="2019" name="Int. J. Syst. Evol. Microbiol.">
        <title>The Global Catalogue of Microorganisms (GCM) 10K type strain sequencing project: providing services to taxonomists for standard genome sequencing and annotation.</title>
        <authorList>
            <consortium name="The Broad Institute Genomics Platform"/>
            <consortium name="The Broad Institute Genome Sequencing Center for Infectious Disease"/>
            <person name="Wu L."/>
            <person name="Ma J."/>
        </authorList>
    </citation>
    <scope>NUCLEOTIDE SEQUENCE [LARGE SCALE GENOMIC DNA]</scope>
    <source>
        <strain evidence="2">CGMCC 1.10130</strain>
    </source>
</reference>